<dbReference type="eggNOG" id="KOG0535">
    <property type="taxonomic scope" value="Eukaryota"/>
</dbReference>
<dbReference type="PROSITE" id="PS00559">
    <property type="entry name" value="MOLYBDOPTERIN_EUK"/>
    <property type="match status" value="1"/>
</dbReference>
<dbReference type="PROSITE" id="PS50255">
    <property type="entry name" value="CYTOCHROME_B5_2"/>
    <property type="match status" value="1"/>
</dbReference>
<dbReference type="PRINTS" id="PR00406">
    <property type="entry name" value="CYTB5RDTASE"/>
</dbReference>
<dbReference type="InterPro" id="IPR017927">
    <property type="entry name" value="FAD-bd_FR_type"/>
</dbReference>
<dbReference type="Gramene" id="Pp3c10_9670V3.1">
    <property type="protein sequence ID" value="Pp3c10_9670V3.1"/>
    <property type="gene ID" value="Pp3c10_9670"/>
</dbReference>
<dbReference type="GO" id="GO:0030151">
    <property type="term" value="F:molybdenum ion binding"/>
    <property type="evidence" value="ECO:0007669"/>
    <property type="project" value="InterPro"/>
</dbReference>
<evidence type="ECO:0000256" key="10">
    <source>
        <dbReference type="ARBA" id="ARBA00022827"/>
    </source>
</evidence>
<dbReference type="GO" id="GO:0050464">
    <property type="term" value="F:nitrate reductase (NADPH) activity"/>
    <property type="evidence" value="ECO:0007669"/>
    <property type="project" value="InterPro"/>
</dbReference>
<dbReference type="Pfam" id="PF00173">
    <property type="entry name" value="Cyt-b5"/>
    <property type="match status" value="1"/>
</dbReference>
<dbReference type="GO" id="GO:0004128">
    <property type="term" value="F:cytochrome-b5 reductase activity, acting on NAD(P)H"/>
    <property type="evidence" value="ECO:0000318"/>
    <property type="project" value="GO_Central"/>
</dbReference>
<dbReference type="PRINTS" id="PR00407">
    <property type="entry name" value="EUMOPTERIN"/>
</dbReference>
<dbReference type="Pfam" id="PF00174">
    <property type="entry name" value="Oxidored_molyb"/>
    <property type="match status" value="1"/>
</dbReference>
<dbReference type="InterPro" id="IPR001709">
    <property type="entry name" value="Flavoprot_Pyr_Nucl_cyt_Rdtase"/>
</dbReference>
<dbReference type="SUPFAM" id="SSF63380">
    <property type="entry name" value="Riboflavin synthase domain-like"/>
    <property type="match status" value="1"/>
</dbReference>
<protein>
    <recommendedName>
        <fullName evidence="15">Nitrate reductase</fullName>
    </recommendedName>
</protein>
<dbReference type="FunFam" id="3.90.420.10:FF:000003">
    <property type="entry name" value="Nitrate reductase"/>
    <property type="match status" value="1"/>
</dbReference>
<evidence type="ECO:0000313" key="22">
    <source>
        <dbReference type="EnsemblPlants" id="Pp3c10_9670V3.1"/>
    </source>
</evidence>
<dbReference type="InterPro" id="IPR008335">
    <property type="entry name" value="Mopterin_OxRdtase_euk"/>
</dbReference>
<reference evidence="21 23" key="3">
    <citation type="journal article" date="2008" name="Science">
        <title>The Physcomitrella genome reveals evolutionary insights into the conquest of land by plants.</title>
        <authorList>
            <person name="Rensing S."/>
            <person name="Lang D."/>
            <person name="Zimmer A."/>
            <person name="Terry A."/>
            <person name="Salamov A."/>
            <person name="Shapiro H."/>
            <person name="Nishiyama T."/>
            <person name="Perroud P.-F."/>
            <person name="Lindquist E."/>
            <person name="Kamisugi Y."/>
            <person name="Tanahashi T."/>
            <person name="Sakakibara K."/>
            <person name="Fujita T."/>
            <person name="Oishi K."/>
            <person name="Shin-I T."/>
            <person name="Kuroki Y."/>
            <person name="Toyoda A."/>
            <person name="Suzuki Y."/>
            <person name="Hashimoto A."/>
            <person name="Yamaguchi K."/>
            <person name="Sugano A."/>
            <person name="Kohara Y."/>
            <person name="Fujiyama A."/>
            <person name="Anterola A."/>
            <person name="Aoki S."/>
            <person name="Ashton N."/>
            <person name="Barbazuk W.B."/>
            <person name="Barker E."/>
            <person name="Bennetzen J."/>
            <person name="Bezanilla M."/>
            <person name="Blankenship R."/>
            <person name="Cho S.H."/>
            <person name="Dutcher S."/>
            <person name="Estelle M."/>
            <person name="Fawcett J.A."/>
            <person name="Gundlach H."/>
            <person name="Hanada K."/>
            <person name="Heyl A."/>
            <person name="Hicks K.A."/>
            <person name="Hugh J."/>
            <person name="Lohr M."/>
            <person name="Mayer K."/>
            <person name="Melkozernov A."/>
            <person name="Murata T."/>
            <person name="Nelson D."/>
            <person name="Pils B."/>
            <person name="Prigge M."/>
            <person name="Reiss B."/>
            <person name="Renner T."/>
            <person name="Rombauts S."/>
            <person name="Rushton P."/>
            <person name="Sanderfoot A."/>
            <person name="Schween G."/>
            <person name="Shiu S.-H."/>
            <person name="Stueber K."/>
            <person name="Theodoulou F.L."/>
            <person name="Tu H."/>
            <person name="Van de Peer Y."/>
            <person name="Verrier P.J."/>
            <person name="Waters E."/>
            <person name="Wood A."/>
            <person name="Yang L."/>
            <person name="Cove D."/>
            <person name="Cuming A."/>
            <person name="Hasebe M."/>
            <person name="Lucas S."/>
            <person name="Mishler D.B."/>
            <person name="Reski R."/>
            <person name="Grigoriev I."/>
            <person name="Quatrano R.S."/>
            <person name="Boore J.L."/>
        </authorList>
    </citation>
    <scope>NUCLEOTIDE SEQUENCE [LARGE SCALE GENOMIC DNA]</scope>
    <source>
        <strain evidence="22 23">cv. Gransden 2004</strain>
    </source>
</reference>
<sequence length="891" mass="99540">MGVSVASPVLSNEVLGHHDADLLKTKLVSNGGFQPPKLLQEEMAPSSIIKSLTVVDTDEFDDDSTSEDEKVMEYVKEIPITDVDERDKGTSDDWIPRHPELVRLTGRHPFNCEPPLSTLMEAGFLTPTSLHYVRNHGAVPRASWDDWKVDVSGLVKRPMSLTMNDILRFRARELPVTLVCAGNRRKEENMVKQSIGFNWGAAAVSTSIWRGVLLCDVLRHCGVVSRKKGALYVCFEGAEILPGGGGSTYGTSITIETAMDEAQDVMLAYQQNGQYLEPDHGFPIRLIIPGYIGGRMVKWLNKIEVTSRESGNYYHFHDNRVLPSHVDAETAKAEGWWYRPDYIINQLNINSAISSPAHGETLPVNFSSLQEPYIVKGYAYSGGGRKVTRVEVSLDDGKSWTLCDVKHPEEPTRYGKYWCWCFWQIGVDVMDLLKCKEIVVRAWDAGMNTQPQHLIWNVMGMMNNCWFRVKVGISKFEDSGIHLAFEHPTRPGNQVGGWMTKSEVPQAAAPVLSKVVETKVTQLPVAVRQIPVSEVRKHQTEESCWIIVRNKVYDCTPFLNDHPGGADSILINGGMDSTEEFDAIHSAKAQTMLEEYYIGDLSASTAEVVDVAPKTEAEAIPTALSASGRPVALSLKERIAFRLIEREVLSHDVRRLRFALQSENHVLGLPVGKHVLLSASINGKLCMRAYTPTSNDDDVGYLELVIKVYFKDVHPKFPMGGMFSQHLDTLRVGDTIEAKGPVGHIVYEGKGQFLINGKPKFVRRVAMLAGGTGITPMYQVIRAIVSDPEDKTQVWLLYSNRTEEDIMLRKELDAWQEKHNNLVVRYTLTGTASEGWRFSKGRISEAMVKEHIPEGGEESLALLCGPQELIQEACIPCLLKHKYEKSACLEF</sequence>
<dbReference type="InterPro" id="IPR036400">
    <property type="entry name" value="Cyt_B5-like_heme/steroid_sf"/>
</dbReference>
<dbReference type="InterPro" id="IPR000572">
    <property type="entry name" value="OxRdtase_Mopterin-bd_dom"/>
</dbReference>
<keyword evidence="12" id="KW-0408">Iron</keyword>
<dbReference type="FunCoup" id="Q4LEW9">
    <property type="interactions" value="189"/>
</dbReference>
<dbReference type="InterPro" id="IPR039261">
    <property type="entry name" value="FNR_nucleotide-bd"/>
</dbReference>
<dbReference type="GO" id="GO:0006809">
    <property type="term" value="P:nitric oxide biosynthetic process"/>
    <property type="evidence" value="ECO:0000318"/>
    <property type="project" value="GO_Central"/>
</dbReference>
<evidence type="ECO:0000313" key="23">
    <source>
        <dbReference type="Proteomes" id="UP000006727"/>
    </source>
</evidence>
<dbReference type="PIRSF" id="PIRSF000233">
    <property type="entry name" value="Nitr_rd_NADH"/>
    <property type="match status" value="1"/>
</dbReference>
<gene>
    <name evidence="19" type="primary">Nia1;1</name>
    <name evidence="22" type="synonym">LOC112287210</name>
    <name evidence="21" type="ORF">PHYPA_013662</name>
</gene>
<keyword evidence="23" id="KW-1185">Reference proteome</keyword>
<reference evidence="19" key="1">
    <citation type="submission" date="2004-08" db="EMBL/GenBank/DDBJ databases">
        <title>Molecular cloning and characterization of nitrate and nitrite reductases in the moss Physcomitrella patens.</title>
        <authorList>
            <person name="Uesaka K."/>
            <person name="Yoshikawa A."/>
            <person name="Tsujimoto R."/>
            <person name="Omata T."/>
        </authorList>
    </citation>
    <scope>NUCLEOTIDE SEQUENCE</scope>
</reference>
<dbReference type="OrthoDB" id="432685at2759"/>
<dbReference type="GO" id="GO:0042128">
    <property type="term" value="P:nitrate assimilation"/>
    <property type="evidence" value="ECO:0000318"/>
    <property type="project" value="GO_Central"/>
</dbReference>
<accession>Q4LEW9</accession>
<dbReference type="Gene3D" id="3.10.120.10">
    <property type="entry name" value="Cytochrome b5-like heme/steroid binding domain"/>
    <property type="match status" value="1"/>
</dbReference>
<dbReference type="Gene3D" id="3.40.50.80">
    <property type="entry name" value="Nucleotide-binding domain of ferredoxin-NADP reductase (FNR) module"/>
    <property type="match status" value="1"/>
</dbReference>
<evidence type="ECO:0000313" key="21">
    <source>
        <dbReference type="EMBL" id="PNR46543.1"/>
    </source>
</evidence>
<dbReference type="EMBL" id="AB232048">
    <property type="protein sequence ID" value="BAE19754.1"/>
    <property type="molecule type" value="Genomic_DNA"/>
</dbReference>
<keyword evidence="13 15" id="KW-0534">Nitrate assimilation</keyword>
<evidence type="ECO:0000256" key="8">
    <source>
        <dbReference type="ARBA" id="ARBA00022630"/>
    </source>
</evidence>
<feature type="domain" description="FAD-binding FR-type" evidence="18">
    <location>
        <begin position="636"/>
        <end position="748"/>
    </location>
</feature>
<evidence type="ECO:0000313" key="20">
    <source>
        <dbReference type="EMBL" id="BAE17052.1"/>
    </source>
</evidence>
<keyword evidence="14" id="KW-1015">Disulfide bond</keyword>
<dbReference type="EMBL" id="AB231618">
    <property type="protein sequence ID" value="BAE17052.1"/>
    <property type="molecule type" value="mRNA"/>
</dbReference>
<dbReference type="GO" id="GO:0043546">
    <property type="term" value="F:molybdopterin cofactor binding"/>
    <property type="evidence" value="ECO:0007669"/>
    <property type="project" value="InterPro"/>
</dbReference>
<dbReference type="Pfam" id="PF00175">
    <property type="entry name" value="NAD_binding_1"/>
    <property type="match status" value="1"/>
</dbReference>
<evidence type="ECO:0000256" key="1">
    <source>
        <dbReference type="ARBA" id="ARBA00001971"/>
    </source>
</evidence>
<dbReference type="InterPro" id="IPR014756">
    <property type="entry name" value="Ig_E-set"/>
</dbReference>
<keyword evidence="6 16" id="KW-0500">Molybdenum</keyword>
<evidence type="ECO:0000256" key="13">
    <source>
        <dbReference type="ARBA" id="ARBA00023063"/>
    </source>
</evidence>
<dbReference type="FunFam" id="2.40.30.10:FF:000021">
    <property type="entry name" value="NADH-cytochrome b5 reductase"/>
    <property type="match status" value="1"/>
</dbReference>
<dbReference type="GO" id="GO:0071949">
    <property type="term" value="F:FAD binding"/>
    <property type="evidence" value="ECO:0000318"/>
    <property type="project" value="GO_Central"/>
</dbReference>
<dbReference type="EnsemblPlants" id="Pp3c10_9670V3.3">
    <property type="protein sequence ID" value="Pp3c10_9670V3.3"/>
    <property type="gene ID" value="Pp3c10_9670"/>
</dbReference>
<reference evidence="20" key="2">
    <citation type="submission" date="2005-08" db="EMBL/GenBank/DDBJ databases">
        <title>Characterization of the nitrate reductase genes from the moss Physcomitrella patens.</title>
        <authorList>
            <person name="Uesaka K."/>
            <person name="Tsujimoto R."/>
            <person name="Yoshikawa A."/>
            <person name="Omata T."/>
        </authorList>
    </citation>
    <scope>NUCLEOTIDE SEQUENCE</scope>
</reference>
<evidence type="ECO:0000259" key="18">
    <source>
        <dbReference type="PROSITE" id="PS51384"/>
    </source>
</evidence>
<dbReference type="SUPFAM" id="SSF52343">
    <property type="entry name" value="Ferredoxin reductase-like, C-terminal NADP-linked domain"/>
    <property type="match status" value="1"/>
</dbReference>
<evidence type="ECO:0000256" key="4">
    <source>
        <dbReference type="ARBA" id="ARBA00006253"/>
    </source>
</evidence>
<dbReference type="STRING" id="3218.Q4LEW9"/>
<dbReference type="CDD" id="cd06183">
    <property type="entry name" value="cyt_b5_reduct_like"/>
    <property type="match status" value="1"/>
</dbReference>
<dbReference type="Gene3D" id="2.40.30.10">
    <property type="entry name" value="Translation factors"/>
    <property type="match status" value="1"/>
</dbReference>
<dbReference type="OMA" id="ISTSMWR"/>
<dbReference type="Gramene" id="Pp3c10_9670V3.3">
    <property type="protein sequence ID" value="Pp3c10_9670V3.3"/>
    <property type="gene ID" value="Pp3c10_9670"/>
</dbReference>
<reference evidence="21 23" key="4">
    <citation type="journal article" date="2018" name="Plant J.">
        <title>The Physcomitrella patens chromosome-scale assembly reveals moss genome structure and evolution.</title>
        <authorList>
            <person name="Lang D."/>
            <person name="Ullrich K.K."/>
            <person name="Murat F."/>
            <person name="Fuchs J."/>
            <person name="Jenkins J."/>
            <person name="Haas F.B."/>
            <person name="Piednoel M."/>
            <person name="Gundlach H."/>
            <person name="Van Bel M."/>
            <person name="Meyberg R."/>
            <person name="Vives C."/>
            <person name="Morata J."/>
            <person name="Symeonidi A."/>
            <person name="Hiss M."/>
            <person name="Muchero W."/>
            <person name="Kamisugi Y."/>
            <person name="Saleh O."/>
            <person name="Blanc G."/>
            <person name="Decker E.L."/>
            <person name="van Gessel N."/>
            <person name="Grimwood J."/>
            <person name="Hayes R.D."/>
            <person name="Graham S.W."/>
            <person name="Gunter L.E."/>
            <person name="McDaniel S.F."/>
            <person name="Hoernstein S.N.W."/>
            <person name="Larsson A."/>
            <person name="Li F.W."/>
            <person name="Perroud P.F."/>
            <person name="Phillips J."/>
            <person name="Ranjan P."/>
            <person name="Rokshar D.S."/>
            <person name="Rothfels C.J."/>
            <person name="Schneider L."/>
            <person name="Shu S."/>
            <person name="Stevenson D.W."/>
            <person name="Thummler F."/>
            <person name="Tillich M."/>
            <person name="Villarreal Aguilar J.C."/>
            <person name="Widiez T."/>
            <person name="Wong G.K."/>
            <person name="Wymore A."/>
            <person name="Zhang Y."/>
            <person name="Zimmer A.D."/>
            <person name="Quatrano R.S."/>
            <person name="Mayer K.F.X."/>
            <person name="Goodstein D."/>
            <person name="Casacuberta J.M."/>
            <person name="Vandepoele K."/>
            <person name="Reski R."/>
            <person name="Cuming A.C."/>
            <person name="Tuskan G.A."/>
            <person name="Maumus F."/>
            <person name="Salse J."/>
            <person name="Schmutz J."/>
            <person name="Rensing S.A."/>
        </authorList>
    </citation>
    <scope>NUCLEOTIDE SEQUENCE [LARGE SCALE GENOMIC DNA]</scope>
    <source>
        <strain evidence="22 23">cv. Gransden 2004</strain>
    </source>
</reference>
<feature type="binding site" evidence="16">
    <location>
        <position position="180"/>
    </location>
    <ligand>
        <name>Mo-molybdopterin</name>
        <dbReference type="ChEBI" id="CHEBI:71302"/>
    </ligand>
    <ligandPart>
        <name>Mo</name>
        <dbReference type="ChEBI" id="CHEBI:28685"/>
    </ligandPart>
</feature>
<comment type="cofactor">
    <cofactor evidence="16">
        <name>Mo-molybdopterin</name>
        <dbReference type="ChEBI" id="CHEBI:71302"/>
    </cofactor>
    <text evidence="16">Binds 1 Mo-molybdopterin (Mo-MPT) cofactor per subunit.</text>
</comment>
<dbReference type="InterPro" id="IPR036374">
    <property type="entry name" value="OxRdtase_Mopterin-bd_sf"/>
</dbReference>
<comment type="cofactor">
    <cofactor evidence="1">
        <name>heme</name>
        <dbReference type="ChEBI" id="CHEBI:30413"/>
    </cofactor>
</comment>
<evidence type="ECO:0000256" key="7">
    <source>
        <dbReference type="ARBA" id="ARBA00022617"/>
    </source>
</evidence>
<dbReference type="PROSITE" id="PS00191">
    <property type="entry name" value="CYTOCHROME_B5_1"/>
    <property type="match status" value="1"/>
</dbReference>
<dbReference type="PaxDb" id="3218-PP1S58_252V6.1"/>
<dbReference type="Gene3D" id="2.60.40.650">
    <property type="match status" value="1"/>
</dbReference>
<dbReference type="AlphaFoldDB" id="Q4LEW9"/>
<evidence type="ECO:0000256" key="16">
    <source>
        <dbReference type="PIRSR" id="PIRSR000233-1"/>
    </source>
</evidence>
<comment type="cofactor">
    <cofactor evidence="2">
        <name>FAD</name>
        <dbReference type="ChEBI" id="CHEBI:57692"/>
    </cofactor>
</comment>
<comment type="subunit">
    <text evidence="5">Homodimer.</text>
</comment>
<comment type="function">
    <text evidence="3 15">Nitrate reductase is a key enzyme involved in the first step of nitrate assimilation in plants, fungi and bacteria.</text>
</comment>
<evidence type="ECO:0000259" key="17">
    <source>
        <dbReference type="PROSITE" id="PS50255"/>
    </source>
</evidence>
<dbReference type="FunFam" id="2.60.40.650:FF:000013">
    <property type="entry name" value="Nitrate reductase"/>
    <property type="match status" value="1"/>
</dbReference>
<keyword evidence="10" id="KW-0274">FAD</keyword>
<evidence type="ECO:0000256" key="9">
    <source>
        <dbReference type="ARBA" id="ARBA00022723"/>
    </source>
</evidence>
<dbReference type="SUPFAM" id="SSF56524">
    <property type="entry name" value="Oxidoreductase molybdopterin-binding domain"/>
    <property type="match status" value="1"/>
</dbReference>
<dbReference type="SMART" id="SM01117">
    <property type="entry name" value="Cyt-b5"/>
    <property type="match status" value="1"/>
</dbReference>
<evidence type="ECO:0000256" key="15">
    <source>
        <dbReference type="PIRNR" id="PIRNR000233"/>
    </source>
</evidence>
<comment type="similarity">
    <text evidence="4 15">Belongs to the nitrate reductase family.</text>
</comment>
<keyword evidence="7" id="KW-0349">Heme</keyword>
<dbReference type="SUPFAM" id="SSF81296">
    <property type="entry name" value="E set domains"/>
    <property type="match status" value="1"/>
</dbReference>
<dbReference type="EMBL" id="ABEU02000010">
    <property type="protein sequence ID" value="PNR46543.1"/>
    <property type="molecule type" value="Genomic_DNA"/>
</dbReference>
<dbReference type="CDD" id="cd02112">
    <property type="entry name" value="eukary_NR_Moco"/>
    <property type="match status" value="1"/>
</dbReference>
<dbReference type="GO" id="GO:0009703">
    <property type="term" value="F:nitrate reductase (NADH) activity"/>
    <property type="evidence" value="ECO:0000318"/>
    <property type="project" value="GO_Central"/>
</dbReference>
<evidence type="ECO:0000256" key="2">
    <source>
        <dbReference type="ARBA" id="ARBA00001974"/>
    </source>
</evidence>
<feature type="domain" description="Cytochrome b5 heme-binding" evidence="17">
    <location>
        <begin position="527"/>
        <end position="602"/>
    </location>
</feature>
<dbReference type="HOGENOM" id="CLU_003827_4_1_1"/>
<dbReference type="EnsemblPlants" id="Pp3c10_9670V3.1">
    <property type="protein sequence ID" value="Pp3c10_9670V3.1"/>
    <property type="gene ID" value="Pp3c10_9670"/>
</dbReference>
<dbReference type="PANTHER" id="PTHR19372:SF7">
    <property type="entry name" value="SULFITE OXIDASE, MITOCHONDRIAL"/>
    <property type="match status" value="1"/>
</dbReference>
<dbReference type="PRINTS" id="PR00363">
    <property type="entry name" value="CYTOCHROMEB5"/>
</dbReference>
<dbReference type="InterPro" id="IPR001199">
    <property type="entry name" value="Cyt_B5-like_heme/steroid-bd"/>
</dbReference>
<reference evidence="22" key="5">
    <citation type="submission" date="2020-12" db="UniProtKB">
        <authorList>
            <consortium name="EnsemblPlants"/>
        </authorList>
    </citation>
    <scope>IDENTIFICATION</scope>
</reference>
<evidence type="ECO:0000256" key="3">
    <source>
        <dbReference type="ARBA" id="ARBA00003838"/>
    </source>
</evidence>
<keyword evidence="11" id="KW-0560">Oxidoreductase</keyword>
<evidence type="ECO:0000256" key="14">
    <source>
        <dbReference type="ARBA" id="ARBA00023157"/>
    </source>
</evidence>
<dbReference type="eggNOG" id="KOG0534">
    <property type="taxonomic scope" value="Eukaryota"/>
</dbReference>
<dbReference type="FunFam" id="3.40.50.80:FF:000025">
    <property type="entry name" value="Nitrate reductase [NADH]"/>
    <property type="match status" value="1"/>
</dbReference>
<dbReference type="GO" id="GO:0020037">
    <property type="term" value="F:heme binding"/>
    <property type="evidence" value="ECO:0007669"/>
    <property type="project" value="InterPro"/>
</dbReference>
<dbReference type="PANTHER" id="PTHR19372">
    <property type="entry name" value="SULFITE REDUCTASE"/>
    <property type="match status" value="1"/>
</dbReference>
<evidence type="ECO:0000256" key="12">
    <source>
        <dbReference type="ARBA" id="ARBA00023004"/>
    </source>
</evidence>
<dbReference type="eggNOG" id="KOG0537">
    <property type="taxonomic scope" value="Eukaryota"/>
</dbReference>
<keyword evidence="9 16" id="KW-0479">Metal-binding</keyword>
<dbReference type="Pfam" id="PF00970">
    <property type="entry name" value="FAD_binding_6"/>
    <property type="match status" value="1"/>
</dbReference>
<dbReference type="FunFam" id="3.10.120.10:FF:000038">
    <property type="entry name" value="Nitrate reductase"/>
    <property type="match status" value="1"/>
</dbReference>
<dbReference type="InterPro" id="IPR018506">
    <property type="entry name" value="Cyt_B5_heme-BS"/>
</dbReference>
<dbReference type="Gene3D" id="3.90.420.10">
    <property type="entry name" value="Oxidoreductase, molybdopterin-binding domain"/>
    <property type="match status" value="1"/>
</dbReference>
<dbReference type="InterPro" id="IPR001433">
    <property type="entry name" value="OxRdtase_FAD/NAD-bd"/>
</dbReference>
<dbReference type="SMR" id="Q4LEW9"/>
<dbReference type="EnsemblPlants" id="Pp3c10_9670V3.2">
    <property type="protein sequence ID" value="Pp3c10_9670V3.2"/>
    <property type="gene ID" value="Pp3c10_9670"/>
</dbReference>
<keyword evidence="8" id="KW-0285">Flavoprotein</keyword>
<evidence type="ECO:0000256" key="6">
    <source>
        <dbReference type="ARBA" id="ARBA00022505"/>
    </source>
</evidence>
<dbReference type="Gramene" id="Pp3c10_9670V3.2">
    <property type="protein sequence ID" value="Pp3c10_9670V3.2"/>
    <property type="gene ID" value="Pp3c10_9670"/>
</dbReference>
<organism evidence="19">
    <name type="scientific">Physcomitrium patens</name>
    <name type="common">Spreading-leaved earth moss</name>
    <name type="synonym">Physcomitrella patens</name>
    <dbReference type="NCBI Taxonomy" id="3218"/>
    <lineage>
        <taxon>Eukaryota</taxon>
        <taxon>Viridiplantae</taxon>
        <taxon>Streptophyta</taxon>
        <taxon>Embryophyta</taxon>
        <taxon>Bryophyta</taxon>
        <taxon>Bryophytina</taxon>
        <taxon>Bryopsida</taxon>
        <taxon>Funariidae</taxon>
        <taxon>Funariales</taxon>
        <taxon>Funariaceae</taxon>
        <taxon>Physcomitrium</taxon>
    </lineage>
</organism>
<dbReference type="Pfam" id="PF03404">
    <property type="entry name" value="Mo-co_dimer"/>
    <property type="match status" value="1"/>
</dbReference>
<accession>A9S9L0</accession>
<dbReference type="InterPro" id="IPR017938">
    <property type="entry name" value="Riboflavin_synthase-like_b-brl"/>
</dbReference>
<evidence type="ECO:0000256" key="5">
    <source>
        <dbReference type="ARBA" id="ARBA00011738"/>
    </source>
</evidence>
<dbReference type="PROSITE" id="PS51384">
    <property type="entry name" value="FAD_FR"/>
    <property type="match status" value="1"/>
</dbReference>
<dbReference type="EMBL" id="AB187568">
    <property type="protein sequence ID" value="BAE06056.1"/>
    <property type="molecule type" value="mRNA"/>
</dbReference>
<accession>E1C9N0</accession>
<dbReference type="InterPro" id="IPR005066">
    <property type="entry name" value="MoCF_OxRdtse_dimer"/>
</dbReference>
<name>Q4LEW9_PHYPA</name>
<dbReference type="InterPro" id="IPR022407">
    <property type="entry name" value="OxRdtase_Mopterin_BS"/>
</dbReference>
<dbReference type="SUPFAM" id="SSF55856">
    <property type="entry name" value="Cytochrome b5-like heme/steroid binding domain"/>
    <property type="match status" value="1"/>
</dbReference>
<dbReference type="InterPro" id="IPR008333">
    <property type="entry name" value="Cbr1-like_FAD-bd_dom"/>
</dbReference>
<proteinExistence type="evidence at transcript level"/>
<dbReference type="PRINTS" id="PR00371">
    <property type="entry name" value="FPNCR"/>
</dbReference>
<dbReference type="Proteomes" id="UP000006727">
    <property type="component" value="Chromosome 10"/>
</dbReference>
<evidence type="ECO:0000313" key="19">
    <source>
        <dbReference type="EMBL" id="BAE06056.1"/>
    </source>
</evidence>
<dbReference type="InterPro" id="IPR012137">
    <property type="entry name" value="Nitr_rd_NADH"/>
</dbReference>
<evidence type="ECO:0000256" key="11">
    <source>
        <dbReference type="ARBA" id="ARBA00023002"/>
    </source>
</evidence>